<evidence type="ECO:0000313" key="1">
    <source>
        <dbReference type="EMBL" id="TFY67062.1"/>
    </source>
</evidence>
<evidence type="ECO:0008006" key="3">
    <source>
        <dbReference type="Google" id="ProtNLM"/>
    </source>
</evidence>
<gene>
    <name evidence="1" type="ORF">EVJ58_g1862</name>
</gene>
<comment type="caution">
    <text evidence="1">The sequence shown here is derived from an EMBL/GenBank/DDBJ whole genome shotgun (WGS) entry which is preliminary data.</text>
</comment>
<sequence>MTAPSQPLVPPELCDIVVDHLHDDPRALATCALVCRGWLPSSRMHQFHTLVLHRFPEWRGQKLSLISDPSSTILPYVRHLALGEGRGREVDPYWLDDALPGIRVDDLEGLECLELFEIIWTSLSPESLARLLALCRRPRSVALRLFHNHSVVPLIHLLQACASAEKFTIHGSFVHGHDDEIAALVPGSFTMSPHLRYVEMPGYMYPFYNALRRLAPEHGICTIYFASLYANSAASAARFLQWCGHTIEEITLDFPDPRQEHNRTENHEAPFYEVGGLKDNTSLRTINLNGTPPGLLAVLKQVTSKIVDTVSISLDSESPDLDFGAFGEPFSKGVLASAKLRIIASGPDVKSLVEMRDMLYGKLPLLQKQGRLVVERAGGQPIDTPEPPTDVDRWGAFPMVDMALDHYFVSPAV</sequence>
<proteinExistence type="predicted"/>
<dbReference type="Proteomes" id="UP000298390">
    <property type="component" value="Unassembled WGS sequence"/>
</dbReference>
<evidence type="ECO:0000313" key="2">
    <source>
        <dbReference type="Proteomes" id="UP000298390"/>
    </source>
</evidence>
<name>A0A4Y9YXR9_9APHY</name>
<dbReference type="AlphaFoldDB" id="A0A4Y9YXR9"/>
<accession>A0A4Y9YXR9</accession>
<reference evidence="1 2" key="1">
    <citation type="submission" date="2019-01" db="EMBL/GenBank/DDBJ databases">
        <title>Genome sequencing of the rare red list fungi Fomitopsis rosea.</title>
        <authorList>
            <person name="Buettner E."/>
            <person name="Kellner H."/>
        </authorList>
    </citation>
    <scope>NUCLEOTIDE SEQUENCE [LARGE SCALE GENOMIC DNA]</scope>
    <source>
        <strain evidence="1 2">DSM 105464</strain>
    </source>
</reference>
<protein>
    <recommendedName>
        <fullName evidence="3">F-box domain-containing protein</fullName>
    </recommendedName>
</protein>
<dbReference type="EMBL" id="SEKV01000064">
    <property type="protein sequence ID" value="TFY67062.1"/>
    <property type="molecule type" value="Genomic_DNA"/>
</dbReference>
<organism evidence="1 2">
    <name type="scientific">Rhodofomes roseus</name>
    <dbReference type="NCBI Taxonomy" id="34475"/>
    <lineage>
        <taxon>Eukaryota</taxon>
        <taxon>Fungi</taxon>
        <taxon>Dikarya</taxon>
        <taxon>Basidiomycota</taxon>
        <taxon>Agaricomycotina</taxon>
        <taxon>Agaricomycetes</taxon>
        <taxon>Polyporales</taxon>
        <taxon>Rhodofomes</taxon>
    </lineage>
</organism>
<dbReference type="STRING" id="34475.A0A4Y9YXR9"/>